<accession>A0A6M1PLN5</accession>
<evidence type="ECO:0000313" key="1">
    <source>
        <dbReference type="EMBL" id="NGM81251.1"/>
    </source>
</evidence>
<dbReference type="Proteomes" id="UP000480151">
    <property type="component" value="Unassembled WGS sequence"/>
</dbReference>
<dbReference type="RefSeq" id="WP_165093887.1">
    <property type="nucleotide sequence ID" value="NZ_JAAKGU010000001.1"/>
</dbReference>
<dbReference type="AlphaFoldDB" id="A0A6M1PLN5"/>
<evidence type="ECO:0000313" key="2">
    <source>
        <dbReference type="Proteomes" id="UP000480151"/>
    </source>
</evidence>
<comment type="caution">
    <text evidence="1">The sequence shown here is derived from an EMBL/GenBank/DDBJ whole genome shotgun (WGS) entry which is preliminary data.</text>
</comment>
<keyword evidence="2" id="KW-1185">Reference proteome</keyword>
<dbReference type="EMBL" id="JAAKGU010000001">
    <property type="protein sequence ID" value="NGM81251.1"/>
    <property type="molecule type" value="Genomic_DNA"/>
</dbReference>
<gene>
    <name evidence="1" type="ORF">G5B47_02360</name>
</gene>
<name>A0A6M1PLN5_9BACL</name>
<sequence length="183" mass="21139">MALDAKYGSDKALWDVLAHFHGYVTNLSDKYRNMLRSQQDYEEDCFKRIEEAVKTYDPKRGNFEAHALAKIRERTRRWQKRNIARTRGAVVISINREIDDNEYDIVDELALVDDNVLLNERITGLASGDPRKLAILKSWTEPYFNDSTTASLLAQRLGGKEETHRKAIGRFRTECQKALAYAI</sequence>
<proteinExistence type="predicted"/>
<protein>
    <submittedName>
        <fullName evidence="1">Uncharacterized protein</fullName>
    </submittedName>
</protein>
<organism evidence="1 2">
    <name type="scientific">Paenibacillus apii</name>
    <dbReference type="NCBI Taxonomy" id="1850370"/>
    <lineage>
        <taxon>Bacteria</taxon>
        <taxon>Bacillati</taxon>
        <taxon>Bacillota</taxon>
        <taxon>Bacilli</taxon>
        <taxon>Bacillales</taxon>
        <taxon>Paenibacillaceae</taxon>
        <taxon>Paenibacillus</taxon>
    </lineage>
</organism>
<reference evidence="1 2" key="1">
    <citation type="submission" date="2020-02" db="EMBL/GenBank/DDBJ databases">
        <authorList>
            <person name="Gao J."/>
            <person name="Sun J."/>
        </authorList>
    </citation>
    <scope>NUCLEOTIDE SEQUENCE [LARGE SCALE GENOMIC DNA]</scope>
    <source>
        <strain evidence="1 2">7124</strain>
    </source>
</reference>